<feature type="region of interest" description="Disordered" evidence="1">
    <location>
        <begin position="195"/>
        <end position="228"/>
    </location>
</feature>
<dbReference type="Proteomes" id="UP001645859">
    <property type="component" value="Unassembled WGS sequence"/>
</dbReference>
<sequence>MENDPDGSFAGDRGVLEPAVRRVLVRLLQRRVVFADRNADEWAVLLDNQQVIESRLHDLFVRLIVDLERGVAYKQQVRSDELDVPVLLRDESYNRAETLVLVYLRTVYQRESTAGERAVWVDVEDIEQTVLSYFTDGDGSPAARQKTIKSALGRLRQEGIIDEESEGRYRITPLIEIVLSADRLRELLSWLREQVAPDPHDPTSGPTPEPARDHAAEPRHTDQGEPTA</sequence>
<reference evidence="2 3" key="1">
    <citation type="submission" date="2018-09" db="EMBL/GenBank/DDBJ databases">
        <title>Comparative genomics of Leucobacter spp.</title>
        <authorList>
            <person name="Reis A.C."/>
            <person name="Kolvenbach B.A."/>
            <person name="Corvini P.F.X."/>
            <person name="Nunes O.C."/>
        </authorList>
    </citation>
    <scope>NUCLEOTIDE SEQUENCE [LARGE SCALE GENOMIC DNA]</scope>
    <source>
        <strain evidence="2 3">TAN 31504</strain>
    </source>
</reference>
<dbReference type="EMBL" id="QYAC01000002">
    <property type="protein sequence ID" value="MBL3678747.1"/>
    <property type="molecule type" value="Genomic_DNA"/>
</dbReference>
<keyword evidence="3" id="KW-1185">Reference proteome</keyword>
<protein>
    <submittedName>
        <fullName evidence="2">DUF4194 domain-containing protein</fullName>
    </submittedName>
</protein>
<accession>A0ABS1SDX2</accession>
<organism evidence="2 3">
    <name type="scientific">Leucobacter chromiireducens subsp. solipictus</name>
    <dbReference type="NCBI Taxonomy" id="398235"/>
    <lineage>
        <taxon>Bacteria</taxon>
        <taxon>Bacillati</taxon>
        <taxon>Actinomycetota</taxon>
        <taxon>Actinomycetes</taxon>
        <taxon>Micrococcales</taxon>
        <taxon>Microbacteriaceae</taxon>
        <taxon>Leucobacter</taxon>
    </lineage>
</organism>
<evidence type="ECO:0000313" key="2">
    <source>
        <dbReference type="EMBL" id="MBL3678747.1"/>
    </source>
</evidence>
<dbReference type="Pfam" id="PF13835">
    <property type="entry name" value="DUF4194"/>
    <property type="match status" value="1"/>
</dbReference>
<comment type="caution">
    <text evidence="2">The sequence shown here is derived from an EMBL/GenBank/DDBJ whole genome shotgun (WGS) entry which is preliminary data.</text>
</comment>
<evidence type="ECO:0000313" key="3">
    <source>
        <dbReference type="Proteomes" id="UP001645859"/>
    </source>
</evidence>
<dbReference type="InterPro" id="IPR025449">
    <property type="entry name" value="JetB"/>
</dbReference>
<name>A0ABS1SDX2_9MICO</name>
<proteinExistence type="predicted"/>
<gene>
    <name evidence="2" type="ORF">D3230_05475</name>
</gene>
<feature type="compositionally biased region" description="Basic and acidic residues" evidence="1">
    <location>
        <begin position="210"/>
        <end position="228"/>
    </location>
</feature>
<evidence type="ECO:0000256" key="1">
    <source>
        <dbReference type="SAM" id="MobiDB-lite"/>
    </source>
</evidence>